<dbReference type="InterPro" id="IPR010982">
    <property type="entry name" value="Lambda_DNA-bd_dom_sf"/>
</dbReference>
<dbReference type="RefSeq" id="WP_291108337.1">
    <property type="nucleotide sequence ID" value="NZ_JBHSGN010000067.1"/>
</dbReference>
<gene>
    <name evidence="5" type="ORF">ACFO6W_10560</name>
</gene>
<protein>
    <submittedName>
        <fullName evidence="5">Helix-turn-helix transcriptional regulator</fullName>
    </submittedName>
</protein>
<keyword evidence="6" id="KW-1185">Reference proteome</keyword>
<evidence type="ECO:0000256" key="1">
    <source>
        <dbReference type="ARBA" id="ARBA00023015"/>
    </source>
</evidence>
<dbReference type="Pfam" id="PF00717">
    <property type="entry name" value="Peptidase_S24"/>
    <property type="match status" value="1"/>
</dbReference>
<keyword evidence="1" id="KW-0805">Transcription regulation</keyword>
<evidence type="ECO:0000313" key="5">
    <source>
        <dbReference type="EMBL" id="MFC4674139.1"/>
    </source>
</evidence>
<comment type="caution">
    <text evidence="5">The sequence shown here is derived from an EMBL/GenBank/DDBJ whole genome shotgun (WGS) entry which is preliminary data.</text>
</comment>
<accession>A0ABV9KVB2</accession>
<dbReference type="EMBL" id="JBHSGN010000067">
    <property type="protein sequence ID" value="MFC4674139.1"/>
    <property type="molecule type" value="Genomic_DNA"/>
</dbReference>
<dbReference type="SUPFAM" id="SSF51306">
    <property type="entry name" value="LexA/Signal peptidase"/>
    <property type="match status" value="1"/>
</dbReference>
<keyword evidence="2" id="KW-0238">DNA-binding</keyword>
<reference evidence="6" key="1">
    <citation type="journal article" date="2019" name="Int. J. Syst. Evol. Microbiol.">
        <title>The Global Catalogue of Microorganisms (GCM) 10K type strain sequencing project: providing services to taxonomists for standard genome sequencing and annotation.</title>
        <authorList>
            <consortium name="The Broad Institute Genomics Platform"/>
            <consortium name="The Broad Institute Genome Sequencing Center for Infectious Disease"/>
            <person name="Wu L."/>
            <person name="Ma J."/>
        </authorList>
    </citation>
    <scope>NUCLEOTIDE SEQUENCE [LARGE SCALE GENOMIC DNA]</scope>
    <source>
        <strain evidence="6">CCUG 66188</strain>
    </source>
</reference>
<evidence type="ECO:0000259" key="4">
    <source>
        <dbReference type="Pfam" id="PF00717"/>
    </source>
</evidence>
<dbReference type="PANTHER" id="PTHR40661:SF1">
    <property type="entry name" value="HTH CRO_C1-TYPE DOMAIN-CONTAINING PROTEIN"/>
    <property type="match status" value="1"/>
</dbReference>
<dbReference type="Proteomes" id="UP001596023">
    <property type="component" value="Unassembled WGS sequence"/>
</dbReference>
<evidence type="ECO:0000256" key="2">
    <source>
        <dbReference type="ARBA" id="ARBA00023125"/>
    </source>
</evidence>
<dbReference type="Gene3D" id="2.10.109.10">
    <property type="entry name" value="Umud Fragment, subunit A"/>
    <property type="match status" value="1"/>
</dbReference>
<name>A0ABV9KVB2_9BACT</name>
<dbReference type="CDD" id="cd06529">
    <property type="entry name" value="S24_LexA-like"/>
    <property type="match status" value="1"/>
</dbReference>
<organism evidence="5 6">
    <name type="scientific">Dysgonomonas termitidis</name>
    <dbReference type="NCBI Taxonomy" id="1516126"/>
    <lineage>
        <taxon>Bacteria</taxon>
        <taxon>Pseudomonadati</taxon>
        <taxon>Bacteroidota</taxon>
        <taxon>Bacteroidia</taxon>
        <taxon>Bacteroidales</taxon>
        <taxon>Dysgonomonadaceae</taxon>
        <taxon>Dysgonomonas</taxon>
    </lineage>
</organism>
<proteinExistence type="predicted"/>
<feature type="domain" description="Peptidase S24/S26A/S26B/S26C" evidence="4">
    <location>
        <begin position="100"/>
        <end position="197"/>
    </location>
</feature>
<dbReference type="InterPro" id="IPR015927">
    <property type="entry name" value="Peptidase_S24_S26A/B/C"/>
</dbReference>
<keyword evidence="3" id="KW-0804">Transcription</keyword>
<evidence type="ECO:0000256" key="3">
    <source>
        <dbReference type="ARBA" id="ARBA00023163"/>
    </source>
</evidence>
<dbReference type="Gene3D" id="1.10.260.40">
    <property type="entry name" value="lambda repressor-like DNA-binding domains"/>
    <property type="match status" value="1"/>
</dbReference>
<dbReference type="InterPro" id="IPR036286">
    <property type="entry name" value="LexA/Signal_pep-like_sf"/>
</dbReference>
<evidence type="ECO:0000313" key="6">
    <source>
        <dbReference type="Proteomes" id="UP001596023"/>
    </source>
</evidence>
<dbReference type="InterPro" id="IPR039418">
    <property type="entry name" value="LexA-like"/>
</dbReference>
<sequence length="216" mass="24715">MNDNWDRLVKVIESTNLSINKFATSIGLKRSENLYRIKNGKNSISKDLAEQITTKYCNISKAWLLTGEGTMYINESEENRKSSSKKKIPFYDSIIMDSDEQTEITLPEPLYYIEVPSLANCDLAALFVGESMKPEIPSGSIVALKEINLHLILPGEMYLIVTDKYTTIKYLRTVNENNTLLRLIPRNTEHYDEMLLDKSLIRRLFLVKGVISTKVL</sequence>
<dbReference type="PANTHER" id="PTHR40661">
    <property type="match status" value="1"/>
</dbReference>